<dbReference type="InterPro" id="IPR005225">
    <property type="entry name" value="Small_GTP-bd"/>
</dbReference>
<name>A0A6J6E450_9ZZZZ</name>
<dbReference type="NCBIfam" id="TIGR00487">
    <property type="entry name" value="IF-2"/>
    <property type="match status" value="1"/>
</dbReference>
<feature type="domain" description="Tr-type G" evidence="7">
    <location>
        <begin position="447"/>
        <end position="616"/>
    </location>
</feature>
<dbReference type="GO" id="GO:0003743">
    <property type="term" value="F:translation initiation factor activity"/>
    <property type="evidence" value="ECO:0007669"/>
    <property type="project" value="UniProtKB-KW"/>
</dbReference>
<dbReference type="Pfam" id="PF04760">
    <property type="entry name" value="IF2_N"/>
    <property type="match status" value="2"/>
</dbReference>
<dbReference type="FunFam" id="3.40.50.300:FF:000019">
    <property type="entry name" value="Translation initiation factor IF-2"/>
    <property type="match status" value="1"/>
</dbReference>
<dbReference type="Pfam" id="PF11987">
    <property type="entry name" value="IF-2"/>
    <property type="match status" value="1"/>
</dbReference>
<feature type="compositionally biased region" description="Gly residues" evidence="6">
    <location>
        <begin position="258"/>
        <end position="322"/>
    </location>
</feature>
<dbReference type="AlphaFoldDB" id="A0A6J6E450"/>
<proteinExistence type="inferred from homology"/>
<evidence type="ECO:0000256" key="2">
    <source>
        <dbReference type="ARBA" id="ARBA00022540"/>
    </source>
</evidence>
<dbReference type="CDD" id="cd03702">
    <property type="entry name" value="IF2_mtIF2_II"/>
    <property type="match status" value="1"/>
</dbReference>
<dbReference type="NCBIfam" id="TIGR00231">
    <property type="entry name" value="small_GTP"/>
    <property type="match status" value="1"/>
</dbReference>
<dbReference type="Gene3D" id="3.40.50.10050">
    <property type="entry name" value="Translation initiation factor IF- 2, domain 3"/>
    <property type="match status" value="1"/>
</dbReference>
<sequence>MATAKIKVSELAKKLGMTNTEMLDLCKAEGVAAKTHQSTLADAFVPLLERKAKAQGLVRDVQPEEVKPVKAPKKAAAAGKAAAKKAGDEATSSDEATTTDGGSGDATVAATTAATAAPVAPAPDAAPAPAAPTVSEATPASSDVAATDSGVSAPAVKSSRVISGRDATKEMPRPAAPAVRPDTPRPPAAPAAPAASGPATAPPTRPAPPAPPRPVSPSGRPVPPPPPGRPLSASGRPVPPPPGGPRTAPPPGSRPSGAGYGGPRTGAPRPGGFGGPRPGGPRPGGAPGAFGGPRPGGGPGGPGAGRPGGGPGGGRPGGGARPSGGRRAPRSGGRRRRRGEEELQPSMQSYSASGAPVPEGTIVVERGVSAQEFAPRLNRTAADVVLFLMKNGEMVTATMTLTDEQMELFALEIGAELLLVEPGQQEELELQALFDDSDDDDEEAQASRPPVITVMGHVDHGKTTLLDKIRNANVVSGEAGGITQHIGAYQVDQNGKKVTFIDTPGHAAFTQMRARGAQVTDIVVLMVAADDGVMPQTIEAISHARAAGVPMVVAINKVDKENADVQRVLAQLAEQELVPESWGGDTICVEMSAQQNLGVDDLIEQLTLVAEVEELTANPTGRAKGVVLEANLDTGRGPVATILVDKGTLKVGDPIVAGGAWGRVRAMIDDKGKQIKEAGPSTPVQVLGLSSVPHAGDEFRVAPDEKTARTVGEAREQRLRAKAQRGDARVQRGVKLEDVFSQIQAGEVATLNLVLKADVQGSLEAVTESLKRLERDEVKLAFVHRAVGGVTENDISLAAATNATIIGFNVRPDRKAREIAEAEHVEIRTYEIIYKLLEDIESAMVGMLAPEYEEVVTGEAEVREVFRVPKIGAIAGCYVRSGQITRGTKVRFLREGVIIWKGAINSLRRFKDDVREVREGFECGIGLSDFQDLKQGDLIETFEEKLVVRT</sequence>
<dbReference type="Gene3D" id="3.40.50.300">
    <property type="entry name" value="P-loop containing nucleotide triphosphate hydrolases"/>
    <property type="match status" value="1"/>
</dbReference>
<dbReference type="PANTHER" id="PTHR43381">
    <property type="entry name" value="TRANSLATION INITIATION FACTOR IF-2-RELATED"/>
    <property type="match status" value="1"/>
</dbReference>
<dbReference type="GO" id="GO:0005525">
    <property type="term" value="F:GTP binding"/>
    <property type="evidence" value="ECO:0007669"/>
    <property type="project" value="UniProtKB-KW"/>
</dbReference>
<feature type="compositionally biased region" description="Pro residues" evidence="6">
    <location>
        <begin position="237"/>
        <end position="253"/>
    </location>
</feature>
<feature type="region of interest" description="Disordered" evidence="6">
    <location>
        <begin position="59"/>
        <end position="357"/>
    </location>
</feature>
<feature type="compositionally biased region" description="Pro residues" evidence="6">
    <location>
        <begin position="120"/>
        <end position="130"/>
    </location>
</feature>
<protein>
    <submittedName>
        <fullName evidence="8">Unannotated protein</fullName>
    </submittedName>
</protein>
<keyword evidence="2" id="KW-0396">Initiation factor</keyword>
<evidence type="ECO:0000313" key="8">
    <source>
        <dbReference type="EMBL" id="CAB4571172.1"/>
    </source>
</evidence>
<dbReference type="SUPFAM" id="SSF50447">
    <property type="entry name" value="Translation proteins"/>
    <property type="match status" value="2"/>
</dbReference>
<dbReference type="SUPFAM" id="SSF52156">
    <property type="entry name" value="Initiation factor IF2/eIF5b, domain 3"/>
    <property type="match status" value="1"/>
</dbReference>
<comment type="similarity">
    <text evidence="1">Belongs to the TRAFAC class translation factor GTPase superfamily. Classic translation factor GTPase family. IF-2 subfamily.</text>
</comment>
<dbReference type="InterPro" id="IPR015760">
    <property type="entry name" value="TIF_IF2"/>
</dbReference>
<organism evidence="8">
    <name type="scientific">freshwater metagenome</name>
    <dbReference type="NCBI Taxonomy" id="449393"/>
    <lineage>
        <taxon>unclassified sequences</taxon>
        <taxon>metagenomes</taxon>
        <taxon>ecological metagenomes</taxon>
    </lineage>
</organism>
<feature type="compositionally biased region" description="Pro residues" evidence="6">
    <location>
        <begin position="200"/>
        <end position="229"/>
    </location>
</feature>
<dbReference type="InterPro" id="IPR009000">
    <property type="entry name" value="Transl_B-barrel_sf"/>
</dbReference>
<dbReference type="InterPro" id="IPR053905">
    <property type="entry name" value="EF-G-like_DII"/>
</dbReference>
<dbReference type="FunFam" id="3.40.50.10050:FF:000001">
    <property type="entry name" value="Translation initiation factor IF-2"/>
    <property type="match status" value="1"/>
</dbReference>
<dbReference type="CDD" id="cd01887">
    <property type="entry name" value="IF2_eIF5B"/>
    <property type="match status" value="1"/>
</dbReference>
<feature type="compositionally biased region" description="Low complexity" evidence="6">
    <location>
        <begin position="89"/>
        <end position="119"/>
    </location>
</feature>
<evidence type="ECO:0000256" key="5">
    <source>
        <dbReference type="ARBA" id="ARBA00023134"/>
    </source>
</evidence>
<evidence type="ECO:0000256" key="6">
    <source>
        <dbReference type="SAM" id="MobiDB-lite"/>
    </source>
</evidence>
<evidence type="ECO:0000256" key="4">
    <source>
        <dbReference type="ARBA" id="ARBA00022917"/>
    </source>
</evidence>
<dbReference type="Gene3D" id="1.10.10.2480">
    <property type="match status" value="1"/>
</dbReference>
<dbReference type="Gene3D" id="2.40.30.10">
    <property type="entry name" value="Translation factors"/>
    <property type="match status" value="2"/>
</dbReference>
<keyword evidence="4" id="KW-0648">Protein biosynthesis</keyword>
<dbReference type="GO" id="GO:0003924">
    <property type="term" value="F:GTPase activity"/>
    <property type="evidence" value="ECO:0007669"/>
    <property type="project" value="InterPro"/>
</dbReference>
<dbReference type="InterPro" id="IPR036925">
    <property type="entry name" value="TIF_IF2_dom3_sf"/>
</dbReference>
<dbReference type="EMBL" id="CAEZTS010000022">
    <property type="protein sequence ID" value="CAB4571172.1"/>
    <property type="molecule type" value="Genomic_DNA"/>
</dbReference>
<dbReference type="SUPFAM" id="SSF52540">
    <property type="entry name" value="P-loop containing nucleoside triphosphate hydrolases"/>
    <property type="match status" value="1"/>
</dbReference>
<dbReference type="CDD" id="cd03692">
    <property type="entry name" value="mtIF2_IVc"/>
    <property type="match status" value="1"/>
</dbReference>
<feature type="compositionally biased region" description="Low complexity" evidence="6">
    <location>
        <begin position="131"/>
        <end position="142"/>
    </location>
</feature>
<dbReference type="InterPro" id="IPR006847">
    <property type="entry name" value="IF2_N"/>
</dbReference>
<dbReference type="InterPro" id="IPR044145">
    <property type="entry name" value="IF2_II"/>
</dbReference>
<dbReference type="Pfam" id="PF22042">
    <property type="entry name" value="EF-G_D2"/>
    <property type="match status" value="1"/>
</dbReference>
<evidence type="ECO:0000256" key="1">
    <source>
        <dbReference type="ARBA" id="ARBA00007733"/>
    </source>
</evidence>
<dbReference type="InterPro" id="IPR023115">
    <property type="entry name" value="TIF_IF2_dom3"/>
</dbReference>
<dbReference type="HAMAP" id="MF_00100_B">
    <property type="entry name" value="IF_2_B"/>
    <property type="match status" value="1"/>
</dbReference>
<accession>A0A6J6E450</accession>
<reference evidence="8" key="1">
    <citation type="submission" date="2020-05" db="EMBL/GenBank/DDBJ databases">
        <authorList>
            <person name="Chiriac C."/>
            <person name="Salcher M."/>
            <person name="Ghai R."/>
            <person name="Kavagutti S V."/>
        </authorList>
    </citation>
    <scope>NUCLEOTIDE SEQUENCE</scope>
</reference>
<dbReference type="InterPro" id="IPR000178">
    <property type="entry name" value="TF_IF2_bacterial-like"/>
</dbReference>
<dbReference type="InterPro" id="IPR000795">
    <property type="entry name" value="T_Tr_GTP-bd_dom"/>
</dbReference>
<feature type="compositionally biased region" description="Basic residues" evidence="6">
    <location>
        <begin position="327"/>
        <end position="337"/>
    </location>
</feature>
<dbReference type="FunFam" id="2.40.30.10:FF:000007">
    <property type="entry name" value="Translation initiation factor IF-2"/>
    <property type="match status" value="1"/>
</dbReference>
<dbReference type="GO" id="GO:0005829">
    <property type="term" value="C:cytosol"/>
    <property type="evidence" value="ECO:0007669"/>
    <property type="project" value="TreeGrafter"/>
</dbReference>
<dbReference type="Pfam" id="PF00009">
    <property type="entry name" value="GTP_EFTU"/>
    <property type="match status" value="1"/>
</dbReference>
<keyword evidence="5" id="KW-0342">GTP-binding</keyword>
<dbReference type="InterPro" id="IPR027417">
    <property type="entry name" value="P-loop_NTPase"/>
</dbReference>
<dbReference type="PROSITE" id="PS51722">
    <property type="entry name" value="G_TR_2"/>
    <property type="match status" value="1"/>
</dbReference>
<gene>
    <name evidence="8" type="ORF">UFOPK1722_00390</name>
</gene>
<dbReference type="PANTHER" id="PTHR43381:SF5">
    <property type="entry name" value="TR-TYPE G DOMAIN-CONTAINING PROTEIN"/>
    <property type="match status" value="1"/>
</dbReference>
<evidence type="ECO:0000259" key="7">
    <source>
        <dbReference type="PROSITE" id="PS51722"/>
    </source>
</evidence>
<dbReference type="PROSITE" id="PS01176">
    <property type="entry name" value="IF2"/>
    <property type="match status" value="1"/>
</dbReference>
<dbReference type="FunFam" id="2.40.30.10:FF:000008">
    <property type="entry name" value="Translation initiation factor IF-2"/>
    <property type="match status" value="1"/>
</dbReference>
<keyword evidence="3" id="KW-0547">Nucleotide-binding</keyword>
<evidence type="ECO:0000256" key="3">
    <source>
        <dbReference type="ARBA" id="ARBA00022741"/>
    </source>
</evidence>